<dbReference type="Proteomes" id="UP000236584">
    <property type="component" value="Plasmid unnamed1"/>
</dbReference>
<dbReference type="EMBL" id="CP026310">
    <property type="protein sequence ID" value="AUV84125.1"/>
    <property type="molecule type" value="Genomic_DNA"/>
</dbReference>
<feature type="transmembrane region" description="Helical" evidence="1">
    <location>
        <begin position="507"/>
        <end position="529"/>
    </location>
</feature>
<evidence type="ECO:0000256" key="1">
    <source>
        <dbReference type="SAM" id="Phobius"/>
    </source>
</evidence>
<feature type="transmembrane region" description="Helical" evidence="1">
    <location>
        <begin position="213"/>
        <end position="231"/>
    </location>
</feature>
<feature type="transmembrane region" description="Helical" evidence="1">
    <location>
        <begin position="36"/>
        <end position="55"/>
    </location>
</feature>
<dbReference type="OrthoDB" id="383674at2157"/>
<keyword evidence="3" id="KW-1185">Reference proteome</keyword>
<dbReference type="RefSeq" id="WP_103427814.1">
    <property type="nucleotide sequence ID" value="NZ_CP026310.1"/>
</dbReference>
<evidence type="ECO:0000313" key="3">
    <source>
        <dbReference type="Proteomes" id="UP000236584"/>
    </source>
</evidence>
<geneLocation type="plasmid" evidence="2">
    <name>unnamed1</name>
</geneLocation>
<dbReference type="GeneID" id="35594690"/>
<organism evidence="2 3">
    <name type="scientific">Salinigranum rubrum</name>
    <dbReference type="NCBI Taxonomy" id="755307"/>
    <lineage>
        <taxon>Archaea</taxon>
        <taxon>Methanobacteriati</taxon>
        <taxon>Methanobacteriota</taxon>
        <taxon>Stenosarchaea group</taxon>
        <taxon>Halobacteria</taxon>
        <taxon>Halobacteriales</taxon>
        <taxon>Haloferacaceae</taxon>
        <taxon>Salinigranum</taxon>
    </lineage>
</organism>
<keyword evidence="1" id="KW-1133">Transmembrane helix</keyword>
<feature type="transmembrane region" description="Helical" evidence="1">
    <location>
        <begin position="67"/>
        <end position="92"/>
    </location>
</feature>
<feature type="transmembrane region" description="Helical" evidence="1">
    <location>
        <begin position="466"/>
        <end position="486"/>
    </location>
</feature>
<feature type="transmembrane region" description="Helical" evidence="1">
    <location>
        <begin position="535"/>
        <end position="551"/>
    </location>
</feature>
<keyword evidence="2" id="KW-0614">Plasmid</keyword>
<feature type="transmembrane region" description="Helical" evidence="1">
    <location>
        <begin position="184"/>
        <end position="207"/>
    </location>
</feature>
<dbReference type="KEGG" id="srub:C2R22_21320"/>
<protein>
    <submittedName>
        <fullName evidence="2">Uncharacterized protein</fullName>
    </submittedName>
</protein>
<proteinExistence type="predicted"/>
<feature type="transmembrane region" description="Helical" evidence="1">
    <location>
        <begin position="392"/>
        <end position="410"/>
    </location>
</feature>
<keyword evidence="1" id="KW-0812">Transmembrane</keyword>
<evidence type="ECO:0000313" key="2">
    <source>
        <dbReference type="EMBL" id="AUV84125.1"/>
    </source>
</evidence>
<feature type="transmembrane region" description="Helical" evidence="1">
    <location>
        <begin position="252"/>
        <end position="273"/>
    </location>
</feature>
<keyword evidence="1" id="KW-0472">Membrane</keyword>
<dbReference type="AlphaFoldDB" id="A0A2I8VQE0"/>
<reference evidence="2 3" key="1">
    <citation type="submission" date="2018-01" db="EMBL/GenBank/DDBJ databases">
        <title>Complete genome sequence of Salinigranum rubrum GX10T, an extremely halophilic archaeon isolated from a marine solar saltern.</title>
        <authorList>
            <person name="Han S."/>
        </authorList>
    </citation>
    <scope>NUCLEOTIDE SEQUENCE [LARGE SCALE GENOMIC DNA]</scope>
    <source>
        <strain evidence="2 3">GX10</strain>
        <plasmid evidence="3">Plasmid unnamed1</plasmid>
    </source>
</reference>
<feature type="transmembrane region" description="Helical" evidence="1">
    <location>
        <begin position="310"/>
        <end position="330"/>
    </location>
</feature>
<name>A0A2I8VQE0_9EURY</name>
<gene>
    <name evidence="2" type="ORF">C2R22_21320</name>
</gene>
<feature type="transmembrane region" description="Helical" evidence="1">
    <location>
        <begin position="430"/>
        <end position="454"/>
    </location>
</feature>
<feature type="transmembrane region" description="Helical" evidence="1">
    <location>
        <begin position="112"/>
        <end position="130"/>
    </location>
</feature>
<feature type="transmembrane region" description="Helical" evidence="1">
    <location>
        <begin position="367"/>
        <end position="386"/>
    </location>
</feature>
<sequence>MSVFTSQPVVRLLSSAELPEVGITLLIIALSTSNDGVIGVQLSWVFLGYLVYALVPKLYPKEMQRLSVTVGFRALTAVLTVYFGLALTVGLGLSPSQVAFGLVESGVVLGNFWRGVIVGTLAFSIYLSVLRDEHLFDEESVVFRAYLTFDTFSDEAIASEKRTLRAARELPDHVRRIVLSLYDIPSGVIFVGPCFGVGIVIGVLNTYYPVPEALFLFGVVVSFIPTGGRITRVRTNLESRLVDNTVNSIRNFKGMLMVVVSGLGLGFCAYVLIGNLGLTTDTVGNLLEIISGQGFDHPSDEAGWTVARSAALSAVLLTPFVYSLIGLLYWSRQFSRIPTFAEYWESETYDLPPPDVPSSLATRPRGGLLFANSLLLLASVFVWQFFDESASLLVLVGFDVVWFFLLFLVLQSVRYSFHGDPQPIESDGEVVFLAAIGQAISIAFAEGLLKGYFSDILGSYPDDVELVVAVMVGLLLMMIIMLANVWEMPDRLAERTHEGQTESEESLWALVGICVVLFFVFYAAAVVGLASSLDVGIYLLVVAYVLLLWYIESHVIPDSAGDDVDA</sequence>
<accession>A0A2I8VQE0</accession>